<keyword evidence="9 11" id="KW-0446">Lipid-binding</keyword>
<evidence type="ECO:0000256" key="2">
    <source>
        <dbReference type="ARBA" id="ARBA00006704"/>
    </source>
</evidence>
<organism evidence="14 15">
    <name type="scientific">Gemmata obscuriglobus</name>
    <dbReference type="NCBI Taxonomy" id="114"/>
    <lineage>
        <taxon>Bacteria</taxon>
        <taxon>Pseudomonadati</taxon>
        <taxon>Planctomycetota</taxon>
        <taxon>Planctomycetia</taxon>
        <taxon>Gemmatales</taxon>
        <taxon>Gemmataceae</taxon>
        <taxon>Gemmata</taxon>
    </lineage>
</organism>
<evidence type="ECO:0000256" key="11">
    <source>
        <dbReference type="HAMAP-Rule" id="MF_01396"/>
    </source>
</evidence>
<dbReference type="PROSITE" id="PS00605">
    <property type="entry name" value="ATPASE_C"/>
    <property type="match status" value="1"/>
</dbReference>
<protein>
    <recommendedName>
        <fullName evidence="11">ATP synthase subunit c</fullName>
    </recommendedName>
    <alternativeName>
        <fullName evidence="11">ATP synthase F(0) sector subunit c</fullName>
    </alternativeName>
    <alternativeName>
        <fullName evidence="11">F-type ATPase subunit c</fullName>
        <shortName evidence="11">F-ATPase subunit c</shortName>
    </alternativeName>
    <alternativeName>
        <fullName evidence="11">Lipid-binding protein</fullName>
    </alternativeName>
</protein>
<feature type="transmembrane region" description="Helical" evidence="11">
    <location>
        <begin position="48"/>
        <end position="74"/>
    </location>
</feature>
<comment type="similarity">
    <text evidence="2 11">Belongs to the ATPase C chain family.</text>
</comment>
<keyword evidence="3 11" id="KW-0813">Transport</keyword>
<dbReference type="EMBL" id="CP025958">
    <property type="protein sequence ID" value="AWM39680.1"/>
    <property type="molecule type" value="Genomic_DNA"/>
</dbReference>
<evidence type="ECO:0000256" key="4">
    <source>
        <dbReference type="ARBA" id="ARBA00022547"/>
    </source>
</evidence>
<keyword evidence="5 11" id="KW-0812">Transmembrane</keyword>
<comment type="function">
    <text evidence="11">F(1)F(0) ATP synthase produces ATP from ADP in the presence of a proton or sodium gradient. F-type ATPases consist of two structural domains, F(1) containing the extramembraneous catalytic core and F(0) containing the membrane proton channel, linked together by a central stalk and a peripheral stalk. During catalysis, ATP synthesis in the catalytic domain of F(1) is coupled via a rotary mechanism of the central stalk subunits to proton translocation.</text>
</comment>
<dbReference type="Gene3D" id="1.20.20.10">
    <property type="entry name" value="F1F0 ATP synthase subunit C"/>
    <property type="match status" value="1"/>
</dbReference>
<dbReference type="InterPro" id="IPR035921">
    <property type="entry name" value="F/V-ATP_Csub_sf"/>
</dbReference>
<dbReference type="InterPro" id="IPR020537">
    <property type="entry name" value="ATP_synth_F0_csu_DDCD_BS"/>
</dbReference>
<dbReference type="AlphaFoldDB" id="A0A2Z3HEI4"/>
<dbReference type="HAMAP" id="MF_01396">
    <property type="entry name" value="ATP_synth_c_bact"/>
    <property type="match status" value="1"/>
</dbReference>
<evidence type="ECO:0000256" key="6">
    <source>
        <dbReference type="ARBA" id="ARBA00022781"/>
    </source>
</evidence>
<evidence type="ECO:0000313" key="15">
    <source>
        <dbReference type="Proteomes" id="UP000245802"/>
    </source>
</evidence>
<evidence type="ECO:0000256" key="12">
    <source>
        <dbReference type="SAM" id="SignalP"/>
    </source>
</evidence>
<dbReference type="Proteomes" id="UP000245802">
    <property type="component" value="Chromosome"/>
</dbReference>
<dbReference type="GO" id="GO:0046933">
    <property type="term" value="F:proton-transporting ATP synthase activity, rotational mechanism"/>
    <property type="evidence" value="ECO:0007669"/>
    <property type="project" value="UniProtKB-UniRule"/>
</dbReference>
<dbReference type="OrthoDB" id="9810379at2"/>
<feature type="domain" description="V-ATPase proteolipid subunit C-like" evidence="13">
    <location>
        <begin position="46"/>
        <end position="105"/>
    </location>
</feature>
<keyword evidence="4 11" id="KW-0138">CF(0)</keyword>
<proteinExistence type="inferred from homology"/>
<dbReference type="PRINTS" id="PR00124">
    <property type="entry name" value="ATPASEC"/>
</dbReference>
<evidence type="ECO:0000256" key="7">
    <source>
        <dbReference type="ARBA" id="ARBA00022989"/>
    </source>
</evidence>
<dbReference type="InterPro" id="IPR002379">
    <property type="entry name" value="ATPase_proteolipid_c-like_dom"/>
</dbReference>
<dbReference type="InterPro" id="IPR038662">
    <property type="entry name" value="ATP_synth_F0_csu_sf"/>
</dbReference>
<accession>A0A2Z3HEI4</accession>
<dbReference type="SUPFAM" id="SSF81333">
    <property type="entry name" value="F1F0 ATP synthase subunit C"/>
    <property type="match status" value="1"/>
</dbReference>
<comment type="function">
    <text evidence="11">Key component of the F(0) channel; it plays a direct role in translocation across the membrane. A homomeric c-ring of between 10-14 subunits forms the central stalk rotor element with the F(1) delta and epsilon subunits.</text>
</comment>
<dbReference type="GO" id="GO:0045259">
    <property type="term" value="C:proton-transporting ATP synthase complex"/>
    <property type="evidence" value="ECO:0007669"/>
    <property type="project" value="UniProtKB-KW"/>
</dbReference>
<evidence type="ECO:0000256" key="8">
    <source>
        <dbReference type="ARBA" id="ARBA00023065"/>
    </source>
</evidence>
<sequence>MKFAYRFALALIALAAFAAVPALAADPAAPATTTAAASNNSLGAGIGAGIGAGLAILGAGLGIGLIGWSALSAIARQPEQKGAIQVNMIVLAALVEGAAIIALLVICFGLVNKIS</sequence>
<keyword evidence="11" id="KW-1003">Cell membrane</keyword>
<keyword evidence="6 11" id="KW-0375">Hydrogen ion transport</keyword>
<gene>
    <name evidence="11" type="primary">atpE</name>
    <name evidence="14" type="ORF">C1280_23555</name>
</gene>
<feature type="chain" id="PRO_5016269377" description="ATP synthase subunit c" evidence="12">
    <location>
        <begin position="25"/>
        <end position="115"/>
    </location>
</feature>
<dbReference type="KEGG" id="gog:C1280_23555"/>
<keyword evidence="12" id="KW-0732">Signal</keyword>
<dbReference type="CDD" id="cd18121">
    <property type="entry name" value="ATP-synt_Fo_c"/>
    <property type="match status" value="1"/>
</dbReference>
<evidence type="ECO:0000256" key="10">
    <source>
        <dbReference type="ARBA" id="ARBA00023136"/>
    </source>
</evidence>
<keyword evidence="10 11" id="KW-0472">Membrane</keyword>
<dbReference type="GO" id="GO:0005886">
    <property type="term" value="C:plasma membrane"/>
    <property type="evidence" value="ECO:0007669"/>
    <property type="project" value="UniProtKB-SubCell"/>
</dbReference>
<comment type="subcellular location">
    <subcellularLocation>
        <location evidence="11">Cell membrane</location>
        <topology evidence="11">Multi-pass membrane protein</topology>
    </subcellularLocation>
    <subcellularLocation>
        <location evidence="1">Membrane</location>
        <topology evidence="1">Multi-pass membrane protein</topology>
    </subcellularLocation>
</comment>
<keyword evidence="15" id="KW-1185">Reference proteome</keyword>
<dbReference type="InterPro" id="IPR000454">
    <property type="entry name" value="ATP_synth_F0_csu"/>
</dbReference>
<feature type="site" description="Reversibly protonated during proton transport" evidence="11">
    <location>
        <position position="96"/>
    </location>
</feature>
<feature type="transmembrane region" description="Helical" evidence="11">
    <location>
        <begin position="86"/>
        <end position="111"/>
    </location>
</feature>
<dbReference type="GO" id="GO:0033177">
    <property type="term" value="C:proton-transporting two-sector ATPase complex, proton-transporting domain"/>
    <property type="evidence" value="ECO:0007669"/>
    <property type="project" value="InterPro"/>
</dbReference>
<reference evidence="14 15" key="1">
    <citation type="submission" date="2018-01" db="EMBL/GenBank/DDBJ databases">
        <title>G. obscuriglobus.</title>
        <authorList>
            <person name="Franke J."/>
            <person name="Blomberg W."/>
            <person name="Selmecki A."/>
        </authorList>
    </citation>
    <scope>NUCLEOTIDE SEQUENCE [LARGE SCALE GENOMIC DNA]</scope>
    <source>
        <strain evidence="14 15">DSM 5831</strain>
    </source>
</reference>
<dbReference type="GO" id="GO:0008289">
    <property type="term" value="F:lipid binding"/>
    <property type="evidence" value="ECO:0007669"/>
    <property type="project" value="UniProtKB-KW"/>
</dbReference>
<keyword evidence="8 11" id="KW-0406">Ion transport</keyword>
<evidence type="ECO:0000259" key="13">
    <source>
        <dbReference type="Pfam" id="PF00137"/>
    </source>
</evidence>
<dbReference type="Pfam" id="PF00137">
    <property type="entry name" value="ATP-synt_C"/>
    <property type="match status" value="1"/>
</dbReference>
<keyword evidence="11" id="KW-0066">ATP synthesis</keyword>
<keyword evidence="7 11" id="KW-1133">Transmembrane helix</keyword>
<evidence type="ECO:0000256" key="1">
    <source>
        <dbReference type="ARBA" id="ARBA00004141"/>
    </source>
</evidence>
<evidence type="ECO:0000313" key="14">
    <source>
        <dbReference type="EMBL" id="AWM39680.1"/>
    </source>
</evidence>
<evidence type="ECO:0000256" key="5">
    <source>
        <dbReference type="ARBA" id="ARBA00022692"/>
    </source>
</evidence>
<evidence type="ECO:0000256" key="9">
    <source>
        <dbReference type="ARBA" id="ARBA00023121"/>
    </source>
</evidence>
<feature type="signal peptide" evidence="12">
    <location>
        <begin position="1"/>
        <end position="24"/>
    </location>
</feature>
<name>A0A2Z3HEI4_9BACT</name>
<evidence type="ECO:0000256" key="3">
    <source>
        <dbReference type="ARBA" id="ARBA00022448"/>
    </source>
</evidence>